<feature type="signal peptide" evidence="6">
    <location>
        <begin position="1"/>
        <end position="20"/>
    </location>
</feature>
<dbReference type="SUPFAM" id="SSF63411">
    <property type="entry name" value="LuxS/MPP-like metallohydrolase"/>
    <property type="match status" value="2"/>
</dbReference>
<evidence type="ECO:0000259" key="7">
    <source>
        <dbReference type="Pfam" id="PF00675"/>
    </source>
</evidence>
<dbReference type="InterPro" id="IPR007863">
    <property type="entry name" value="Peptidase_M16_C"/>
</dbReference>
<dbReference type="eggNOG" id="COG0612">
    <property type="taxonomic scope" value="Bacteria"/>
</dbReference>
<evidence type="ECO:0000313" key="9">
    <source>
        <dbReference type="EMBL" id="EAR13690.1"/>
    </source>
</evidence>
<keyword evidence="10" id="KW-1185">Reference proteome</keyword>
<dbReference type="PANTHER" id="PTHR43690">
    <property type="entry name" value="NARDILYSIN"/>
    <property type="match status" value="1"/>
</dbReference>
<dbReference type="GO" id="GO:0008237">
    <property type="term" value="F:metallopeptidase activity"/>
    <property type="evidence" value="ECO:0007669"/>
    <property type="project" value="UniProtKB-KW"/>
</dbReference>
<dbReference type="OrthoDB" id="9811314at2"/>
<evidence type="ECO:0000256" key="6">
    <source>
        <dbReference type="SAM" id="SignalP"/>
    </source>
</evidence>
<evidence type="ECO:0000256" key="1">
    <source>
        <dbReference type="ARBA" id="ARBA00007261"/>
    </source>
</evidence>
<keyword evidence="6" id="KW-0732">Signal</keyword>
<evidence type="ECO:0000256" key="4">
    <source>
        <dbReference type="ARBA" id="ARBA00022833"/>
    </source>
</evidence>
<feature type="domain" description="Peptidase M16 C-terminal" evidence="8">
    <location>
        <begin position="190"/>
        <end position="367"/>
    </location>
</feature>
<keyword evidence="2" id="KW-0645">Protease</keyword>
<organism evidence="9 10">
    <name type="scientific">Polaribacter irgensii 23-P</name>
    <dbReference type="NCBI Taxonomy" id="313594"/>
    <lineage>
        <taxon>Bacteria</taxon>
        <taxon>Pseudomonadati</taxon>
        <taxon>Bacteroidota</taxon>
        <taxon>Flavobacteriia</taxon>
        <taxon>Flavobacteriales</taxon>
        <taxon>Flavobacteriaceae</taxon>
    </lineage>
</organism>
<dbReference type="EMBL" id="AAOG01000001">
    <property type="protein sequence ID" value="EAR13690.1"/>
    <property type="molecule type" value="Genomic_DNA"/>
</dbReference>
<feature type="domain" description="Peptidase M16 N-terminal" evidence="7">
    <location>
        <begin position="36"/>
        <end position="181"/>
    </location>
</feature>
<keyword evidence="5" id="KW-0482">Metalloprotease</keyword>
<name>A4BXJ9_9FLAO</name>
<dbReference type="InterPro" id="IPR011249">
    <property type="entry name" value="Metalloenz_LuxS/M16"/>
</dbReference>
<dbReference type="InterPro" id="IPR050626">
    <property type="entry name" value="Peptidase_M16"/>
</dbReference>
<dbReference type="HOGENOM" id="CLU_009902_1_1_10"/>
<keyword evidence="4" id="KW-0862">Zinc</keyword>
<dbReference type="PANTHER" id="PTHR43690:SF17">
    <property type="entry name" value="PROTEIN YHJJ"/>
    <property type="match status" value="1"/>
</dbReference>
<reference evidence="9 10" key="1">
    <citation type="submission" date="2006-02" db="EMBL/GenBank/DDBJ databases">
        <authorList>
            <person name="Murray A."/>
            <person name="Staley J."/>
            <person name="Ferriera S."/>
            <person name="Johnson J."/>
            <person name="Kravitz S."/>
            <person name="Halpern A."/>
            <person name="Remington K."/>
            <person name="Beeson K."/>
            <person name="Tran B."/>
            <person name="Rogers Y.-H."/>
            <person name="Friedman R."/>
            <person name="Venter J.C."/>
        </authorList>
    </citation>
    <scope>NUCLEOTIDE SEQUENCE [LARGE SCALE GENOMIC DNA]</scope>
    <source>
        <strain evidence="9 10">23-P</strain>
    </source>
</reference>
<comment type="caution">
    <text evidence="9">The sequence shown here is derived from an EMBL/GenBank/DDBJ whole genome shotgun (WGS) entry which is preliminary data.</text>
</comment>
<evidence type="ECO:0000259" key="8">
    <source>
        <dbReference type="Pfam" id="PF05193"/>
    </source>
</evidence>
<dbReference type="AlphaFoldDB" id="A4BXJ9"/>
<protein>
    <submittedName>
        <fullName evidence="9">Probable peptidase</fullName>
    </submittedName>
</protein>
<accession>A4BXJ9</accession>
<dbReference type="InterPro" id="IPR011765">
    <property type="entry name" value="Pept_M16_N"/>
</dbReference>
<feature type="chain" id="PRO_5002666809" evidence="6">
    <location>
        <begin position="21"/>
        <end position="437"/>
    </location>
</feature>
<comment type="similarity">
    <text evidence="1">Belongs to the peptidase M16 family.</text>
</comment>
<dbReference type="GO" id="GO:0046872">
    <property type="term" value="F:metal ion binding"/>
    <property type="evidence" value="ECO:0007669"/>
    <property type="project" value="InterPro"/>
</dbReference>
<dbReference type="RefSeq" id="WP_004569488.1">
    <property type="nucleotide sequence ID" value="NZ_CH724148.1"/>
</dbReference>
<dbReference type="STRING" id="313594.PI23P_04312"/>
<dbReference type="Gene3D" id="3.30.830.10">
    <property type="entry name" value="Metalloenzyme, LuxS/M16 peptidase-like"/>
    <property type="match status" value="2"/>
</dbReference>
<evidence type="ECO:0000256" key="3">
    <source>
        <dbReference type="ARBA" id="ARBA00022801"/>
    </source>
</evidence>
<proteinExistence type="inferred from homology"/>
<dbReference type="Proteomes" id="UP000003053">
    <property type="component" value="Unassembled WGS sequence"/>
</dbReference>
<evidence type="ECO:0000256" key="2">
    <source>
        <dbReference type="ARBA" id="ARBA00022670"/>
    </source>
</evidence>
<dbReference type="Pfam" id="PF05193">
    <property type="entry name" value="Peptidase_M16_C"/>
    <property type="match status" value="1"/>
</dbReference>
<dbReference type="GO" id="GO:0006508">
    <property type="term" value="P:proteolysis"/>
    <property type="evidence" value="ECO:0007669"/>
    <property type="project" value="UniProtKB-KW"/>
</dbReference>
<gene>
    <name evidence="9" type="ORF">PI23P_04312</name>
</gene>
<dbReference type="Pfam" id="PF00675">
    <property type="entry name" value="Peptidase_M16"/>
    <property type="match status" value="1"/>
</dbReference>
<evidence type="ECO:0000313" key="10">
    <source>
        <dbReference type="Proteomes" id="UP000003053"/>
    </source>
</evidence>
<evidence type="ECO:0000256" key="5">
    <source>
        <dbReference type="ARBA" id="ARBA00023049"/>
    </source>
</evidence>
<sequence length="437" mass="49527">MKKSILTLASALFVAFYSNAQKVDFQEYDLDNGMHVILHKDTAAPVVVTSVMYHVGAKDEQPGRTGMAHFFEHLLFEGTKNIGKGEWFKLVSSNGGKNNANTTDDRTYYYEIFPSNKLELGLWMESERLLHPIIGQDGVDTQNEVVKEEKRLRVDNQPYSRFLEFVKENIFKKHPYKGTTIGKMADLDAATLEEFLAFNKKFYVPNNATLVVAGDIDIASAKIMIEDYFGPIPRGAEIEKSFPQEEPITETMNAKGYDPNIQIPAIMAAYRTPSMKTKDSRVLDMISSYLSTGKSSVLYKKLVDTKKMAIQAGAINASQEDYGTYILYGLPQGETKLDDLIKEIDEEIGIMQTELISERSYQKLQNQFENNYVNSNSSVEGVANSLARYHVLYGDTNLINSEIDIYRSITREEIQAVAKKYLNPNQRLILEYLPEKK</sequence>
<keyword evidence="3" id="KW-0378">Hydrolase</keyword>